<dbReference type="EMBL" id="JARKIB010000085">
    <property type="protein sequence ID" value="KAJ7744873.1"/>
    <property type="molecule type" value="Genomic_DNA"/>
</dbReference>
<feature type="region of interest" description="Disordered" evidence="1">
    <location>
        <begin position="50"/>
        <end position="86"/>
    </location>
</feature>
<keyword evidence="3" id="KW-1185">Reference proteome</keyword>
<organism evidence="2 3">
    <name type="scientific">Mycena metata</name>
    <dbReference type="NCBI Taxonomy" id="1033252"/>
    <lineage>
        <taxon>Eukaryota</taxon>
        <taxon>Fungi</taxon>
        <taxon>Dikarya</taxon>
        <taxon>Basidiomycota</taxon>
        <taxon>Agaricomycotina</taxon>
        <taxon>Agaricomycetes</taxon>
        <taxon>Agaricomycetidae</taxon>
        <taxon>Agaricales</taxon>
        <taxon>Marasmiineae</taxon>
        <taxon>Mycenaceae</taxon>
        <taxon>Mycena</taxon>
    </lineage>
</organism>
<gene>
    <name evidence="2" type="ORF">B0H16DRAFT_1857035</name>
</gene>
<name>A0AAD7ILF5_9AGAR</name>
<evidence type="ECO:0000313" key="2">
    <source>
        <dbReference type="EMBL" id="KAJ7744873.1"/>
    </source>
</evidence>
<protein>
    <submittedName>
        <fullName evidence="2">Uncharacterized protein</fullName>
    </submittedName>
</protein>
<feature type="compositionally biased region" description="Basic and acidic residues" evidence="1">
    <location>
        <begin position="183"/>
        <end position="194"/>
    </location>
</feature>
<evidence type="ECO:0000313" key="3">
    <source>
        <dbReference type="Proteomes" id="UP001215598"/>
    </source>
</evidence>
<dbReference type="Proteomes" id="UP001215598">
    <property type="component" value="Unassembled WGS sequence"/>
</dbReference>
<accession>A0AAD7ILF5</accession>
<reference evidence="2" key="1">
    <citation type="submission" date="2023-03" db="EMBL/GenBank/DDBJ databases">
        <title>Massive genome expansion in bonnet fungi (Mycena s.s.) driven by repeated elements and novel gene families across ecological guilds.</title>
        <authorList>
            <consortium name="Lawrence Berkeley National Laboratory"/>
            <person name="Harder C.B."/>
            <person name="Miyauchi S."/>
            <person name="Viragh M."/>
            <person name="Kuo A."/>
            <person name="Thoen E."/>
            <person name="Andreopoulos B."/>
            <person name="Lu D."/>
            <person name="Skrede I."/>
            <person name="Drula E."/>
            <person name="Henrissat B."/>
            <person name="Morin E."/>
            <person name="Kohler A."/>
            <person name="Barry K."/>
            <person name="LaButti K."/>
            <person name="Morin E."/>
            <person name="Salamov A."/>
            <person name="Lipzen A."/>
            <person name="Mereny Z."/>
            <person name="Hegedus B."/>
            <person name="Baldrian P."/>
            <person name="Stursova M."/>
            <person name="Weitz H."/>
            <person name="Taylor A."/>
            <person name="Grigoriev I.V."/>
            <person name="Nagy L.G."/>
            <person name="Martin F."/>
            <person name="Kauserud H."/>
        </authorList>
    </citation>
    <scope>NUCLEOTIDE SEQUENCE</scope>
    <source>
        <strain evidence="2">CBHHK182m</strain>
    </source>
</reference>
<evidence type="ECO:0000256" key="1">
    <source>
        <dbReference type="SAM" id="MobiDB-lite"/>
    </source>
</evidence>
<dbReference type="AlphaFoldDB" id="A0AAD7ILF5"/>
<feature type="region of interest" description="Disordered" evidence="1">
    <location>
        <begin position="163"/>
        <end position="194"/>
    </location>
</feature>
<sequence>MFEPEYDELESEDADMTAGLSLVDQLIVDTAREVGASTVRKWVVSTPASRNLKLEPKRKHEASSSQRHAPAKTKASSSKKRKVIVVSDSDDEDPVISITVYVLIPKKAPSIVSKVRGKPPPSEILQKGPFGILSTDSYPQFLSKFAAALPCLPKHIRESKIEWKPKKPLNAPTLPSQAPRRFRPGDTTEPKPDDEVKQVGFALFSWRRIHEANVRFKAELAGGKFV</sequence>
<proteinExistence type="predicted"/>
<comment type="caution">
    <text evidence="2">The sequence shown here is derived from an EMBL/GenBank/DDBJ whole genome shotgun (WGS) entry which is preliminary data.</text>
</comment>